<feature type="compositionally biased region" description="Polar residues" evidence="1">
    <location>
        <begin position="146"/>
        <end position="155"/>
    </location>
</feature>
<feature type="region of interest" description="Disordered" evidence="1">
    <location>
        <begin position="208"/>
        <end position="299"/>
    </location>
</feature>
<accession>A0A8R1EK29</accession>
<feature type="region of interest" description="Disordered" evidence="1">
    <location>
        <begin position="1"/>
        <end position="20"/>
    </location>
</feature>
<feature type="region of interest" description="Disordered" evidence="1">
    <location>
        <begin position="418"/>
        <end position="443"/>
    </location>
</feature>
<feature type="region of interest" description="Disordered" evidence="1">
    <location>
        <begin position="351"/>
        <end position="401"/>
    </location>
</feature>
<feature type="compositionally biased region" description="Low complexity" evidence="1">
    <location>
        <begin position="235"/>
        <end position="250"/>
    </location>
</feature>
<evidence type="ECO:0000313" key="2">
    <source>
        <dbReference type="EnsemblMetazoa" id="CJA38633a.1"/>
    </source>
</evidence>
<name>A0A8R1EK29_CAEJA</name>
<dbReference type="Proteomes" id="UP000005237">
    <property type="component" value="Unassembled WGS sequence"/>
</dbReference>
<sequence>MATSAFLDSSPSNSEAADLPRGLSQAEINVICEAMSSSFYKKSQETLRQLADAAVGHDTVYEDKSQATSLILTAPTASKATSPTVTRRYVACATSPITSIAEEIERKVFREFAASPVPGIFVEDDSTQTSIRQNIADMATDPCTSQLVNRSTVTTPVGREDVETETSRSEQVQRDQNTSPIADDKDDRSMQTSISEWFGKLLKKKDESQQTSLCEDIGKKKKSKKKKTSRDESLGSDVLTSSSQSTSESGASREHGSHKDKSKKTPAIMSESVSMSTQYSPPPCTDRLSEPNRARSWSTSGMGASIFEEESRQEVIVQTDDSYLKIARRLDEYRNNKTQFLPVCAAAPLSSKEVEPFKSDRPSERSHYYFGGRRGSGGRGRKKSRQEMSHRESQTGQSMDAELLTEVLVSDYVHQHEKGIHNPATSRQSPVQIIRQYSLDQDA</sequence>
<keyword evidence="3" id="KW-1185">Reference proteome</keyword>
<dbReference type="EnsemblMetazoa" id="CJA38633a.1">
    <property type="protein sequence ID" value="CJA38633a.1"/>
    <property type="gene ID" value="WBGene00214480"/>
</dbReference>
<organism evidence="2 3">
    <name type="scientific">Caenorhabditis japonica</name>
    <dbReference type="NCBI Taxonomy" id="281687"/>
    <lineage>
        <taxon>Eukaryota</taxon>
        <taxon>Metazoa</taxon>
        <taxon>Ecdysozoa</taxon>
        <taxon>Nematoda</taxon>
        <taxon>Chromadorea</taxon>
        <taxon>Rhabditida</taxon>
        <taxon>Rhabditina</taxon>
        <taxon>Rhabditomorpha</taxon>
        <taxon>Rhabditoidea</taxon>
        <taxon>Rhabditidae</taxon>
        <taxon>Peloderinae</taxon>
        <taxon>Caenorhabditis</taxon>
    </lineage>
</organism>
<reference evidence="3" key="1">
    <citation type="submission" date="2010-08" db="EMBL/GenBank/DDBJ databases">
        <authorList>
            <consortium name="Caenorhabditis japonica Sequencing Consortium"/>
            <person name="Wilson R.K."/>
        </authorList>
    </citation>
    <scope>NUCLEOTIDE SEQUENCE [LARGE SCALE GENOMIC DNA]</scope>
    <source>
        <strain evidence="3">DF5081</strain>
    </source>
</reference>
<feature type="compositionally biased region" description="Basic and acidic residues" evidence="1">
    <location>
        <begin position="352"/>
        <end position="367"/>
    </location>
</feature>
<protein>
    <submittedName>
        <fullName evidence="2">Uncharacterized protein</fullName>
    </submittedName>
</protein>
<evidence type="ECO:0000313" key="3">
    <source>
        <dbReference type="Proteomes" id="UP000005237"/>
    </source>
</evidence>
<feature type="compositionally biased region" description="Basic and acidic residues" evidence="1">
    <location>
        <begin position="158"/>
        <end position="173"/>
    </location>
</feature>
<evidence type="ECO:0000256" key="1">
    <source>
        <dbReference type="SAM" id="MobiDB-lite"/>
    </source>
</evidence>
<reference evidence="2" key="2">
    <citation type="submission" date="2022-06" db="UniProtKB">
        <authorList>
            <consortium name="EnsemblMetazoa"/>
        </authorList>
    </citation>
    <scope>IDENTIFICATION</scope>
    <source>
        <strain evidence="2">DF5081</strain>
    </source>
</reference>
<feature type="compositionally biased region" description="Basic residues" evidence="1">
    <location>
        <begin position="219"/>
        <end position="228"/>
    </location>
</feature>
<dbReference type="AlphaFoldDB" id="A0A8R1EK29"/>
<feature type="compositionally biased region" description="Polar residues" evidence="1">
    <location>
        <begin position="1"/>
        <end position="15"/>
    </location>
</feature>
<proteinExistence type="predicted"/>
<feature type="region of interest" description="Disordered" evidence="1">
    <location>
        <begin position="146"/>
        <end position="190"/>
    </location>
</feature>